<feature type="region of interest" description="Disordered" evidence="1">
    <location>
        <begin position="181"/>
        <end position="202"/>
    </location>
</feature>
<reference evidence="3 4" key="1">
    <citation type="submission" date="2023-11" db="EMBL/GenBank/DDBJ databases">
        <title>Arctic aerobic anoxygenic photoheterotroph Sediminicoccus rosea KRV36 adapts its photosynthesis to long days of polar summer.</title>
        <authorList>
            <person name="Tomasch J."/>
            <person name="Kopejtka K."/>
            <person name="Bily T."/>
            <person name="Gardiner A.T."/>
            <person name="Gardian Z."/>
            <person name="Shivaramu S."/>
            <person name="Koblizek M."/>
            <person name="Engelhardt F."/>
            <person name="Kaftan D."/>
        </authorList>
    </citation>
    <scope>NUCLEOTIDE SEQUENCE [LARGE SCALE GENOMIC DNA]</scope>
    <source>
        <strain evidence="3 4">R-30</strain>
    </source>
</reference>
<protein>
    <recommendedName>
        <fullName evidence="5">Invasion protein IalB, involved in pathogenesis</fullName>
    </recommendedName>
</protein>
<dbReference type="RefSeq" id="WP_318648571.1">
    <property type="nucleotide sequence ID" value="NZ_CP137852.1"/>
</dbReference>
<feature type="chain" id="PRO_5046881627" description="Invasion protein IalB, involved in pathogenesis" evidence="2">
    <location>
        <begin position="22"/>
        <end position="210"/>
    </location>
</feature>
<keyword evidence="2" id="KW-0732">Signal</keyword>
<feature type="signal peptide" evidence="2">
    <location>
        <begin position="1"/>
        <end position="21"/>
    </location>
</feature>
<sequence length="210" mass="21898">MTRLAIALLLAPLLAPLAAVAQPAPAQPAPEAIGPWQLSCVTDRMTDRTACILRHRDWVERPSVGVGLAFEILDRGGRMVPAVTARDLSLDSVSRGLLAVAGSAQLRLGSNTMMEMPCGLEGRSLICTPRAADAARAAQELPAAERALVRMAGLGSNSNAATAPAELRLSDTAAAIERLRSRQPAGSAAAPPEPGLDLGGMLGRLQQLMR</sequence>
<dbReference type="EMBL" id="CP137852">
    <property type="protein sequence ID" value="WPB84606.1"/>
    <property type="molecule type" value="Genomic_DNA"/>
</dbReference>
<proteinExistence type="predicted"/>
<evidence type="ECO:0000313" key="3">
    <source>
        <dbReference type="EMBL" id="WPB84606.1"/>
    </source>
</evidence>
<evidence type="ECO:0000313" key="4">
    <source>
        <dbReference type="Proteomes" id="UP001305521"/>
    </source>
</evidence>
<evidence type="ECO:0008006" key="5">
    <source>
        <dbReference type="Google" id="ProtNLM"/>
    </source>
</evidence>
<keyword evidence="4" id="KW-1185">Reference proteome</keyword>
<gene>
    <name evidence="3" type="ORF">R9Z33_21225</name>
</gene>
<dbReference type="Proteomes" id="UP001305521">
    <property type="component" value="Chromosome"/>
</dbReference>
<accession>A0ABZ0PH46</accession>
<evidence type="ECO:0000256" key="2">
    <source>
        <dbReference type="SAM" id="SignalP"/>
    </source>
</evidence>
<evidence type="ECO:0000256" key="1">
    <source>
        <dbReference type="SAM" id="MobiDB-lite"/>
    </source>
</evidence>
<name>A0ABZ0PH46_9PROT</name>
<organism evidence="3 4">
    <name type="scientific">Sediminicoccus rosea</name>
    <dbReference type="NCBI Taxonomy" id="1225128"/>
    <lineage>
        <taxon>Bacteria</taxon>
        <taxon>Pseudomonadati</taxon>
        <taxon>Pseudomonadota</taxon>
        <taxon>Alphaproteobacteria</taxon>
        <taxon>Acetobacterales</taxon>
        <taxon>Roseomonadaceae</taxon>
        <taxon>Sediminicoccus</taxon>
    </lineage>
</organism>